<evidence type="ECO:0000313" key="2">
    <source>
        <dbReference type="Proteomes" id="UP000014071"/>
    </source>
</evidence>
<name>R9P130_PSEHS</name>
<evidence type="ECO:0000313" key="1">
    <source>
        <dbReference type="EMBL" id="GAC94906.1"/>
    </source>
</evidence>
<protein>
    <submittedName>
        <fullName evidence="1">Uncharacterized protein</fullName>
    </submittedName>
</protein>
<dbReference type="EMBL" id="DF238786">
    <property type="protein sequence ID" value="GAC94906.1"/>
    <property type="molecule type" value="Genomic_DNA"/>
</dbReference>
<organism evidence="1 2">
    <name type="scientific">Pseudozyma hubeiensis (strain SY62)</name>
    <name type="common">Yeast</name>
    <dbReference type="NCBI Taxonomy" id="1305764"/>
    <lineage>
        <taxon>Eukaryota</taxon>
        <taxon>Fungi</taxon>
        <taxon>Dikarya</taxon>
        <taxon>Basidiomycota</taxon>
        <taxon>Ustilaginomycotina</taxon>
        <taxon>Ustilaginomycetes</taxon>
        <taxon>Ustilaginales</taxon>
        <taxon>Ustilaginaceae</taxon>
        <taxon>Pseudozyma</taxon>
    </lineage>
</organism>
<dbReference type="Proteomes" id="UP000014071">
    <property type="component" value="Unassembled WGS sequence"/>
</dbReference>
<gene>
    <name evidence="1" type="ORF">PHSY_002479</name>
</gene>
<dbReference type="RefSeq" id="XP_012188493.1">
    <property type="nucleotide sequence ID" value="XM_012333103.1"/>
</dbReference>
<sequence length="83" mass="8810">MEREGNVRTPDVCVSVFFFVELQVGGREEGAFAKQSDVAAERGEMKQAPTCKCVRVSVTSTDLIGIGTASADDDVVGGNERQG</sequence>
<accession>R9P130</accession>
<dbReference type="AlphaFoldDB" id="R9P130"/>
<proteinExistence type="predicted"/>
<dbReference type="GeneID" id="24107772"/>
<reference evidence="2" key="1">
    <citation type="journal article" date="2013" name="Genome Announc.">
        <title>Draft genome sequence of the basidiomycetous yeast-like fungus Pseudozyma hubeiensis SY62, which produces an abundant amount of the biosurfactant mannosylerythritol lipids.</title>
        <authorList>
            <person name="Konishi M."/>
            <person name="Hatada Y."/>
            <person name="Horiuchi J."/>
        </authorList>
    </citation>
    <scope>NUCLEOTIDE SEQUENCE [LARGE SCALE GENOMIC DNA]</scope>
    <source>
        <strain evidence="2">SY62</strain>
    </source>
</reference>
<keyword evidence="2" id="KW-1185">Reference proteome</keyword>
<dbReference type="HOGENOM" id="CLU_2543545_0_0_1"/>